<dbReference type="SUPFAM" id="SSF56801">
    <property type="entry name" value="Acetyl-CoA synthetase-like"/>
    <property type="match status" value="1"/>
</dbReference>
<dbReference type="Gene3D" id="2.30.38.10">
    <property type="entry name" value="Luciferase, Domain 3"/>
    <property type="match status" value="1"/>
</dbReference>
<keyword evidence="2" id="KW-0436">Ligase</keyword>
<dbReference type="PANTHER" id="PTHR43859">
    <property type="entry name" value="ACYL-ACTIVATING ENZYME"/>
    <property type="match status" value="1"/>
</dbReference>
<keyword evidence="4" id="KW-0067">ATP-binding</keyword>
<evidence type="ECO:0000313" key="6">
    <source>
        <dbReference type="Proteomes" id="UP000250321"/>
    </source>
</evidence>
<organism evidence="5 6">
    <name type="scientific">Prunus yedoensis var. nudiflora</name>
    <dbReference type="NCBI Taxonomy" id="2094558"/>
    <lineage>
        <taxon>Eukaryota</taxon>
        <taxon>Viridiplantae</taxon>
        <taxon>Streptophyta</taxon>
        <taxon>Embryophyta</taxon>
        <taxon>Tracheophyta</taxon>
        <taxon>Spermatophyta</taxon>
        <taxon>Magnoliopsida</taxon>
        <taxon>eudicotyledons</taxon>
        <taxon>Gunneridae</taxon>
        <taxon>Pentapetalae</taxon>
        <taxon>rosids</taxon>
        <taxon>fabids</taxon>
        <taxon>Rosales</taxon>
        <taxon>Rosaceae</taxon>
        <taxon>Amygdaloideae</taxon>
        <taxon>Amygdaleae</taxon>
        <taxon>Prunus</taxon>
    </lineage>
</organism>
<comment type="similarity">
    <text evidence="1">Belongs to the ATP-dependent AMP-binding enzyme family.</text>
</comment>
<evidence type="ECO:0000256" key="1">
    <source>
        <dbReference type="ARBA" id="ARBA00006432"/>
    </source>
</evidence>
<comment type="caution">
    <text evidence="5">The sequence shown here is derived from an EMBL/GenBank/DDBJ whole genome shotgun (WGS) entry which is preliminary data.</text>
</comment>
<evidence type="ECO:0000313" key="5">
    <source>
        <dbReference type="EMBL" id="PQP98562.1"/>
    </source>
</evidence>
<dbReference type="GO" id="GO:0005524">
    <property type="term" value="F:ATP binding"/>
    <property type="evidence" value="ECO:0007669"/>
    <property type="project" value="UniProtKB-KW"/>
</dbReference>
<evidence type="ECO:0000256" key="2">
    <source>
        <dbReference type="ARBA" id="ARBA00022598"/>
    </source>
</evidence>
<name>A0A314XWX5_PRUYE</name>
<dbReference type="EMBL" id="PJQY01001887">
    <property type="protein sequence ID" value="PQP98562.1"/>
    <property type="molecule type" value="Genomic_DNA"/>
</dbReference>
<reference evidence="5 6" key="1">
    <citation type="submission" date="2018-02" db="EMBL/GenBank/DDBJ databases">
        <title>Draft genome of wild Prunus yedoensis var. nudiflora.</title>
        <authorList>
            <person name="Baek S."/>
            <person name="Kim J.-H."/>
            <person name="Choi K."/>
            <person name="Kim G.-B."/>
            <person name="Cho A."/>
            <person name="Jang H."/>
            <person name="Shin C.-H."/>
            <person name="Yu H.-J."/>
            <person name="Mun J.-H."/>
        </authorList>
    </citation>
    <scope>NUCLEOTIDE SEQUENCE [LARGE SCALE GENOMIC DNA]</scope>
    <source>
        <strain evidence="6">cv. Jeju island</strain>
        <tissue evidence="5">Leaf</tissue>
    </source>
</reference>
<dbReference type="STRING" id="2094558.A0A314XWX5"/>
<keyword evidence="6" id="KW-1185">Reference proteome</keyword>
<sequence>MQWNLFPASERARIKARQGVGKIGLIEVDVVDSTSGKSVKRDGLCLGEIVLKGGSVMLGYLKDPEGTSRCMKNDG</sequence>
<keyword evidence="3" id="KW-0547">Nucleotide-binding</keyword>
<protein>
    <submittedName>
        <fullName evidence="5">Putative acyl-activating enzyme 6</fullName>
    </submittedName>
</protein>
<dbReference type="AlphaFoldDB" id="A0A314XWX5"/>
<gene>
    <name evidence="5" type="ORF">Pyn_01605</name>
</gene>
<evidence type="ECO:0000256" key="4">
    <source>
        <dbReference type="ARBA" id="ARBA00022840"/>
    </source>
</evidence>
<dbReference type="OrthoDB" id="10253869at2759"/>
<dbReference type="GO" id="GO:0016874">
    <property type="term" value="F:ligase activity"/>
    <property type="evidence" value="ECO:0007669"/>
    <property type="project" value="UniProtKB-KW"/>
</dbReference>
<proteinExistence type="inferred from homology"/>
<evidence type="ECO:0000256" key="3">
    <source>
        <dbReference type="ARBA" id="ARBA00022741"/>
    </source>
</evidence>
<accession>A0A314XWX5</accession>
<dbReference type="PANTHER" id="PTHR43859:SF57">
    <property type="entry name" value="ACYL-ACTIVATING ENZYME 8-RELATED"/>
    <property type="match status" value="1"/>
</dbReference>
<dbReference type="Proteomes" id="UP000250321">
    <property type="component" value="Unassembled WGS sequence"/>
</dbReference>